<dbReference type="GO" id="GO:0015074">
    <property type="term" value="P:DNA integration"/>
    <property type="evidence" value="ECO:0007669"/>
    <property type="project" value="InterPro"/>
</dbReference>
<dbReference type="Pfam" id="PF13102">
    <property type="entry name" value="Phage_int_SAM_5"/>
    <property type="match status" value="1"/>
</dbReference>
<evidence type="ECO:0000256" key="3">
    <source>
        <dbReference type="ARBA" id="ARBA00023172"/>
    </source>
</evidence>
<evidence type="ECO:0000256" key="2">
    <source>
        <dbReference type="ARBA" id="ARBA00023125"/>
    </source>
</evidence>
<dbReference type="AlphaFoldDB" id="A0A1H5JQM6"/>
<protein>
    <submittedName>
        <fullName evidence="5">Site-specific recombinase XerD</fullName>
    </submittedName>
</protein>
<dbReference type="GO" id="GO:0003677">
    <property type="term" value="F:DNA binding"/>
    <property type="evidence" value="ECO:0007669"/>
    <property type="project" value="UniProtKB-KW"/>
</dbReference>
<dbReference type="RefSeq" id="WP_093111911.1">
    <property type="nucleotide sequence ID" value="NZ_FNGG01000016.1"/>
</dbReference>
<evidence type="ECO:0000256" key="1">
    <source>
        <dbReference type="ARBA" id="ARBA00008857"/>
    </source>
</evidence>
<dbReference type="InterPro" id="IPR002104">
    <property type="entry name" value="Integrase_catalytic"/>
</dbReference>
<dbReference type="GO" id="GO:0006310">
    <property type="term" value="P:DNA recombination"/>
    <property type="evidence" value="ECO:0007669"/>
    <property type="project" value="UniProtKB-KW"/>
</dbReference>
<dbReference type="InterPro" id="IPR010998">
    <property type="entry name" value="Integrase_recombinase_N"/>
</dbReference>
<dbReference type="Gene3D" id="1.10.443.10">
    <property type="entry name" value="Intergrase catalytic core"/>
    <property type="match status" value="1"/>
</dbReference>
<dbReference type="PANTHER" id="PTHR30349:SF64">
    <property type="entry name" value="PROPHAGE INTEGRASE INTD-RELATED"/>
    <property type="match status" value="1"/>
</dbReference>
<proteinExistence type="inferred from homology"/>
<sequence length="397" mass="46725">MKTLFLIKKQKVNKAGLTPVMCRITYEKSRKQFSTGLFINPDYWSKEKQKVIESTENSEYINTQLSLIKQKLGQAFLLLQIQQKNFDVEDVLKSYNGEEIKKEYGVLSAYKEHNDYYQKLIGKDIKEVSWQKFENTKGHLQEFIKWKFQQRDIKLNKLKYQFIKDFEYYLRTEKEMQQSTINKTLQRFKKMINFAVAQDYLDKNPFLMHKPKPAKKEVVYLTKTELSRLQEKELGNKRLEEVRDCFVFCCYTGLAFKEMTNLRKNHIVQGEDGRNWIKMKRQKTGKSISIPLLPVAQKVLEKYDGILIQGKILPSKTNAHFNAYLKEIADLCDIKINLTHHIARKTFATTVLLLNDVPMEVVSKLLGHSRITITQAHYGQILQEKVVSEVDKLMEKL</sequence>
<gene>
    <name evidence="5" type="ORF">SAMN04488034_101795</name>
</gene>
<dbReference type="InterPro" id="IPR013762">
    <property type="entry name" value="Integrase-like_cat_sf"/>
</dbReference>
<dbReference type="InterPro" id="IPR035386">
    <property type="entry name" value="Arm-DNA-bind_5"/>
</dbReference>
<keyword evidence="2" id="KW-0238">DNA-binding</keyword>
<dbReference type="Proteomes" id="UP000199448">
    <property type="component" value="Unassembled WGS sequence"/>
</dbReference>
<dbReference type="InterPro" id="IPR011010">
    <property type="entry name" value="DNA_brk_join_enz"/>
</dbReference>
<dbReference type="InterPro" id="IPR025269">
    <property type="entry name" value="SAM-like_dom"/>
</dbReference>
<dbReference type="CDD" id="cd01185">
    <property type="entry name" value="INTN1_C_like"/>
    <property type="match status" value="1"/>
</dbReference>
<dbReference type="Pfam" id="PF17293">
    <property type="entry name" value="Arm-DNA-bind_5"/>
    <property type="match status" value="1"/>
</dbReference>
<comment type="similarity">
    <text evidence="1">Belongs to the 'phage' integrase family.</text>
</comment>
<feature type="domain" description="Tyr recombinase" evidence="4">
    <location>
        <begin position="216"/>
        <end position="391"/>
    </location>
</feature>
<dbReference type="EMBL" id="FNUG01000001">
    <property type="protein sequence ID" value="SEE53958.1"/>
    <property type="molecule type" value="Genomic_DNA"/>
</dbReference>
<keyword evidence="3" id="KW-0233">DNA recombination</keyword>
<reference evidence="5 6" key="1">
    <citation type="submission" date="2016-10" db="EMBL/GenBank/DDBJ databases">
        <authorList>
            <person name="de Groot N.N."/>
        </authorList>
    </citation>
    <scope>NUCLEOTIDE SEQUENCE [LARGE SCALE GENOMIC DNA]</scope>
    <source>
        <strain evidence="5 6">DSM 23553</strain>
    </source>
</reference>
<dbReference type="SUPFAM" id="SSF56349">
    <property type="entry name" value="DNA breaking-rejoining enzymes"/>
    <property type="match status" value="1"/>
</dbReference>
<evidence type="ECO:0000259" key="4">
    <source>
        <dbReference type="PROSITE" id="PS51898"/>
    </source>
</evidence>
<dbReference type="OrthoDB" id="1098628at2"/>
<dbReference type="Pfam" id="PF00589">
    <property type="entry name" value="Phage_integrase"/>
    <property type="match status" value="1"/>
</dbReference>
<evidence type="ECO:0000313" key="5">
    <source>
        <dbReference type="EMBL" id="SEE53958.1"/>
    </source>
</evidence>
<dbReference type="STRING" id="390640.SAMN04488034_101795"/>
<name>A0A1H5JQM6_9FLAO</name>
<organism evidence="5 6">
    <name type="scientific">Salinimicrobium catena</name>
    <dbReference type="NCBI Taxonomy" id="390640"/>
    <lineage>
        <taxon>Bacteria</taxon>
        <taxon>Pseudomonadati</taxon>
        <taxon>Bacteroidota</taxon>
        <taxon>Flavobacteriia</taxon>
        <taxon>Flavobacteriales</taxon>
        <taxon>Flavobacteriaceae</taxon>
        <taxon>Salinimicrobium</taxon>
    </lineage>
</organism>
<dbReference type="Gene3D" id="1.10.150.130">
    <property type="match status" value="1"/>
</dbReference>
<dbReference type="PROSITE" id="PS51898">
    <property type="entry name" value="TYR_RECOMBINASE"/>
    <property type="match status" value="1"/>
</dbReference>
<accession>A0A1H5JQM6</accession>
<keyword evidence="6" id="KW-1185">Reference proteome</keyword>
<evidence type="ECO:0000313" key="6">
    <source>
        <dbReference type="Proteomes" id="UP000199448"/>
    </source>
</evidence>
<dbReference type="InterPro" id="IPR050090">
    <property type="entry name" value="Tyrosine_recombinase_XerCD"/>
</dbReference>
<dbReference type="PANTHER" id="PTHR30349">
    <property type="entry name" value="PHAGE INTEGRASE-RELATED"/>
    <property type="match status" value="1"/>
</dbReference>